<dbReference type="Gene3D" id="2.40.10.10">
    <property type="entry name" value="Trypsin-like serine proteases"/>
    <property type="match status" value="2"/>
</dbReference>
<dbReference type="AlphaFoldDB" id="A0A232FDG4"/>
<comment type="similarity">
    <text evidence="4">Belongs to the peptidase S1 family. CLIP subfamily.</text>
</comment>
<sequence length="430" mass="48477">MNISTNPRSTIIAKRFFMLFDVLLTPHLKSYTIQSDKNMQLALKFLFLTAVIKCHTKEVQEIVINAIGPAKTACECVFFFHCENEKKVINNLVNIRSGTLTNIRNSPSQRQQSQSHFLRASNTVCDNILKVCCELSNLKLPQKNRASSQFGRSCGVRNFDGISFKIMSQNKKNEAEFGEFPWMAIVLLYAPGELDLYVCGGTLIHRRVVLTAAHCIYGKNEAEIKIRVGDWDTQSIDEIFTHQDRSIEAIIIHESYDSKSLENDFALLILSNPVNIMENVDIICLPEARYDFDVTGCFVSGWGKNKFGTGGRYQYILKKVELSVINPRACEQILRRTILGTNFELDRSFVCAGGVKGEDSCEGDGGSPLICPLKVDPKRYVQVGIVSWGIGCGSDVPGVYANVLHARPWIDKQLLLHNFDNTVYQHRRYT</sequence>
<evidence type="ECO:0000256" key="4">
    <source>
        <dbReference type="ARBA" id="ARBA00024195"/>
    </source>
</evidence>
<dbReference type="PROSITE" id="PS00134">
    <property type="entry name" value="TRYPSIN_HIS"/>
    <property type="match status" value="1"/>
</dbReference>
<keyword evidence="9" id="KW-1185">Reference proteome</keyword>
<proteinExistence type="inferred from homology"/>
<evidence type="ECO:0000256" key="2">
    <source>
        <dbReference type="ARBA" id="ARBA00022525"/>
    </source>
</evidence>
<dbReference type="PROSITE" id="PS50240">
    <property type="entry name" value="TRYPSIN_DOM"/>
    <property type="match status" value="1"/>
</dbReference>
<dbReference type="Proteomes" id="UP000215335">
    <property type="component" value="Unassembled WGS sequence"/>
</dbReference>
<dbReference type="InterPro" id="IPR001314">
    <property type="entry name" value="Peptidase_S1A"/>
</dbReference>
<reference evidence="8 9" key="1">
    <citation type="journal article" date="2017" name="Curr. Biol.">
        <title>The Evolution of Venom by Co-option of Single-Copy Genes.</title>
        <authorList>
            <person name="Martinson E.O."/>
            <person name="Mrinalini"/>
            <person name="Kelkar Y.D."/>
            <person name="Chang C.H."/>
            <person name="Werren J.H."/>
        </authorList>
    </citation>
    <scope>NUCLEOTIDE SEQUENCE [LARGE SCALE GENOMIC DNA]</scope>
    <source>
        <strain evidence="8 9">Alberta</strain>
        <tissue evidence="8">Whole body</tissue>
    </source>
</reference>
<dbReference type="PRINTS" id="PR00722">
    <property type="entry name" value="CHYMOTRYPSIN"/>
</dbReference>
<evidence type="ECO:0000313" key="9">
    <source>
        <dbReference type="Proteomes" id="UP000215335"/>
    </source>
</evidence>
<organism evidence="8 9">
    <name type="scientific">Trichomalopsis sarcophagae</name>
    <dbReference type="NCBI Taxonomy" id="543379"/>
    <lineage>
        <taxon>Eukaryota</taxon>
        <taxon>Metazoa</taxon>
        <taxon>Ecdysozoa</taxon>
        <taxon>Arthropoda</taxon>
        <taxon>Hexapoda</taxon>
        <taxon>Insecta</taxon>
        <taxon>Pterygota</taxon>
        <taxon>Neoptera</taxon>
        <taxon>Endopterygota</taxon>
        <taxon>Hymenoptera</taxon>
        <taxon>Apocrita</taxon>
        <taxon>Proctotrupomorpha</taxon>
        <taxon>Chalcidoidea</taxon>
        <taxon>Pteromalidae</taxon>
        <taxon>Pteromalinae</taxon>
        <taxon>Trichomalopsis</taxon>
    </lineage>
</organism>
<dbReference type="PANTHER" id="PTHR24256">
    <property type="entry name" value="TRYPTASE-RELATED"/>
    <property type="match status" value="1"/>
</dbReference>
<dbReference type="FunFam" id="2.40.10.10:FF:000038">
    <property type="entry name" value="Serine protease"/>
    <property type="match status" value="1"/>
</dbReference>
<comment type="caution">
    <text evidence="8">The sequence shown here is derived from an EMBL/GenBank/DDBJ whole genome shotgun (WGS) entry which is preliminary data.</text>
</comment>
<dbReference type="InterPro" id="IPR009003">
    <property type="entry name" value="Peptidase_S1_PA"/>
</dbReference>
<evidence type="ECO:0000256" key="6">
    <source>
        <dbReference type="ARBA" id="ARBA00076468"/>
    </source>
</evidence>
<dbReference type="STRING" id="543379.A0A232FDG4"/>
<dbReference type="SUPFAM" id="SSF50494">
    <property type="entry name" value="Trypsin-like serine proteases"/>
    <property type="match status" value="1"/>
</dbReference>
<name>A0A232FDG4_9HYME</name>
<keyword evidence="3" id="KW-1015">Disulfide bond</keyword>
<dbReference type="InterPro" id="IPR001254">
    <property type="entry name" value="Trypsin_dom"/>
</dbReference>
<dbReference type="GO" id="GO:0006508">
    <property type="term" value="P:proteolysis"/>
    <property type="evidence" value="ECO:0007669"/>
    <property type="project" value="InterPro"/>
</dbReference>
<feature type="domain" description="Peptidase S1" evidence="7">
    <location>
        <begin position="166"/>
        <end position="415"/>
    </location>
</feature>
<dbReference type="Pfam" id="PF00089">
    <property type="entry name" value="Trypsin"/>
    <property type="match status" value="1"/>
</dbReference>
<evidence type="ECO:0000259" key="7">
    <source>
        <dbReference type="PROSITE" id="PS50240"/>
    </source>
</evidence>
<comment type="subcellular location">
    <subcellularLocation>
        <location evidence="1">Secreted</location>
    </subcellularLocation>
</comment>
<dbReference type="EMBL" id="NNAY01000420">
    <property type="protein sequence ID" value="OXU28518.1"/>
    <property type="molecule type" value="Genomic_DNA"/>
</dbReference>
<dbReference type="GO" id="GO:0004252">
    <property type="term" value="F:serine-type endopeptidase activity"/>
    <property type="evidence" value="ECO:0007669"/>
    <property type="project" value="InterPro"/>
</dbReference>
<dbReference type="InterPro" id="IPR043504">
    <property type="entry name" value="Peptidase_S1_PA_chymotrypsin"/>
</dbReference>
<dbReference type="OrthoDB" id="6261922at2759"/>
<evidence type="ECO:0000313" key="8">
    <source>
        <dbReference type="EMBL" id="OXU28518.1"/>
    </source>
</evidence>
<dbReference type="CDD" id="cd00190">
    <property type="entry name" value="Tryp_SPc"/>
    <property type="match status" value="1"/>
</dbReference>
<evidence type="ECO:0000256" key="5">
    <source>
        <dbReference type="ARBA" id="ARBA00068096"/>
    </source>
</evidence>
<evidence type="ECO:0000256" key="1">
    <source>
        <dbReference type="ARBA" id="ARBA00004613"/>
    </source>
</evidence>
<gene>
    <name evidence="8" type="ORF">TSAR_016149</name>
</gene>
<accession>A0A232FDG4</accession>
<dbReference type="SMART" id="SM00020">
    <property type="entry name" value="Tryp_SPc"/>
    <property type="match status" value="1"/>
</dbReference>
<dbReference type="InterPro" id="IPR051487">
    <property type="entry name" value="Ser/Thr_Proteases_Immune/Dev"/>
</dbReference>
<dbReference type="InterPro" id="IPR018114">
    <property type="entry name" value="TRYPSIN_HIS"/>
</dbReference>
<evidence type="ECO:0000256" key="3">
    <source>
        <dbReference type="ARBA" id="ARBA00023157"/>
    </source>
</evidence>
<keyword evidence="2" id="KW-0964">Secreted</keyword>
<dbReference type="GO" id="GO:0005576">
    <property type="term" value="C:extracellular region"/>
    <property type="evidence" value="ECO:0007669"/>
    <property type="project" value="UniProtKB-SubCell"/>
</dbReference>
<protein>
    <recommendedName>
        <fullName evidence="5">Phenoloxidase-activating factor 2</fullName>
    </recommendedName>
    <alternativeName>
        <fullName evidence="6">Prophenoloxidase-activating factor II</fullName>
    </alternativeName>
</protein>